<dbReference type="CDD" id="cd00854">
    <property type="entry name" value="NagA"/>
    <property type="match status" value="1"/>
</dbReference>
<feature type="binding site" evidence="7">
    <location>
        <position position="128"/>
    </location>
    <ligand>
        <name>Zn(2+)</name>
        <dbReference type="ChEBI" id="CHEBI:29105"/>
    </ligand>
</feature>
<dbReference type="PANTHER" id="PTHR11113:SF14">
    <property type="entry name" value="N-ACETYLGLUCOSAMINE-6-PHOSPHATE DEACETYLASE"/>
    <property type="match status" value="1"/>
</dbReference>
<evidence type="ECO:0000256" key="3">
    <source>
        <dbReference type="ARBA" id="ARBA00022801"/>
    </source>
</evidence>
<dbReference type="InterPro" id="IPR006680">
    <property type="entry name" value="Amidohydro-rel"/>
</dbReference>
<evidence type="ECO:0000256" key="1">
    <source>
        <dbReference type="ARBA" id="ARBA00010716"/>
    </source>
</evidence>
<feature type="binding site" evidence="7">
    <location>
        <position position="194"/>
    </location>
    <ligand>
        <name>Zn(2+)</name>
        <dbReference type="ChEBI" id="CHEBI:29105"/>
    </ligand>
</feature>
<dbReference type="InterPro" id="IPR003764">
    <property type="entry name" value="GlcNAc_6-P_deAcase"/>
</dbReference>
<comment type="cofactor">
    <cofactor evidence="7">
        <name>a divalent metal cation</name>
        <dbReference type="ChEBI" id="CHEBI:60240"/>
    </cofactor>
    <text evidence="7">Binds 1 divalent metal cation per subunit.</text>
</comment>
<evidence type="ECO:0000256" key="5">
    <source>
        <dbReference type="PIRNR" id="PIRNR038994"/>
    </source>
</evidence>
<name>A0A8S0WX56_9FIRM</name>
<protein>
    <submittedName>
        <fullName evidence="9">N-acetylglucosamine-6-phosphate deacetylase</fullName>
        <ecNumber evidence="9">3.5.1.25</ecNumber>
    </submittedName>
</protein>
<dbReference type="EMBL" id="CDGJ01000075">
    <property type="protein sequence ID" value="CEJ07991.1"/>
    <property type="molecule type" value="Genomic_DNA"/>
</dbReference>
<evidence type="ECO:0000259" key="8">
    <source>
        <dbReference type="Pfam" id="PF01979"/>
    </source>
</evidence>
<dbReference type="AlphaFoldDB" id="A0A8S0WX56"/>
<dbReference type="Proteomes" id="UP000836597">
    <property type="component" value="Chromosome"/>
</dbReference>
<dbReference type="InterPro" id="IPR011059">
    <property type="entry name" value="Metal-dep_hydrolase_composite"/>
</dbReference>
<keyword evidence="2 7" id="KW-0479">Metal-binding</keyword>
<proteinExistence type="inferred from homology"/>
<dbReference type="PANTHER" id="PTHR11113">
    <property type="entry name" value="N-ACETYLGLUCOSAMINE-6-PHOSPHATE DEACETYLASE"/>
    <property type="match status" value="1"/>
</dbReference>
<sequence>MNDLYVANGRVLIDGAFQRADIVVSNGKISRIAEADSFVGTDRMLDAAGKMVLPGFIDIHTHGGAGVDVNNATIEDLEKLGCFFASQGTTSWLASIVTDTEENTLRCINCAIEAAEQGTTGVLGIHLEGPFLSRPYKGAMSGGLLRKADARLLGKYLQAARGYLKYLTVSPEVEGVPELIQGIRGQGIVVALGHSGADYETTMKCIQNGAESATHTFNAMRLPHQHDPGIGGAVLETDVFCEAICDGRHLHPGMIRLLLKTKGFDRVIAVTDSMMAAGMPDGRYKLGANEIEVQGGDAKLVLDGTRAGSTLTAGAALKNLVSFTGKKVEEIIPLFTANPAALLRLSHSKGSISSGMDADLVLVDEALDVVAVIIAGMLKYHREGIPLYC</sequence>
<accession>A0A8S0WX56</accession>
<dbReference type="GO" id="GO:0008448">
    <property type="term" value="F:N-acetylglucosamine-6-phosphate deacetylase activity"/>
    <property type="evidence" value="ECO:0007669"/>
    <property type="project" value="UniProtKB-EC"/>
</dbReference>
<dbReference type="GO" id="GO:0046872">
    <property type="term" value="F:metal ion binding"/>
    <property type="evidence" value="ECO:0007669"/>
    <property type="project" value="UniProtKB-KW"/>
</dbReference>
<dbReference type="RefSeq" id="WP_240984375.1">
    <property type="nucleotide sequence ID" value="NZ_CDGJ01000075.1"/>
</dbReference>
<evidence type="ECO:0000313" key="10">
    <source>
        <dbReference type="EMBL" id="CEJ07991.1"/>
    </source>
</evidence>
<dbReference type="SUPFAM" id="SSF51338">
    <property type="entry name" value="Composite domain of metallo-dependent hydrolases"/>
    <property type="match status" value="1"/>
</dbReference>
<dbReference type="NCBIfam" id="TIGR00221">
    <property type="entry name" value="nagA"/>
    <property type="match status" value="1"/>
</dbReference>
<dbReference type="EMBL" id="LR746496">
    <property type="protein sequence ID" value="CAA7600751.1"/>
    <property type="molecule type" value="Genomic_DNA"/>
</dbReference>
<feature type="active site" description="Proton donor/acceptor" evidence="6">
    <location>
        <position position="272"/>
    </location>
</feature>
<dbReference type="SUPFAM" id="SSF51556">
    <property type="entry name" value="Metallo-dependent hydrolases"/>
    <property type="match status" value="1"/>
</dbReference>
<evidence type="ECO:0000256" key="6">
    <source>
        <dbReference type="PIRSR" id="PIRSR038994-1"/>
    </source>
</evidence>
<evidence type="ECO:0000256" key="7">
    <source>
        <dbReference type="PIRSR" id="PIRSR038994-3"/>
    </source>
</evidence>
<dbReference type="EC" id="3.5.1.25" evidence="9"/>
<dbReference type="Gene3D" id="3.20.20.140">
    <property type="entry name" value="Metal-dependent hydrolases"/>
    <property type="match status" value="1"/>
</dbReference>
<evidence type="ECO:0000313" key="11">
    <source>
        <dbReference type="Proteomes" id="UP001071230"/>
    </source>
</evidence>
<keyword evidence="4 5" id="KW-0119">Carbohydrate metabolism</keyword>
<evidence type="ECO:0000256" key="2">
    <source>
        <dbReference type="ARBA" id="ARBA00022723"/>
    </source>
</evidence>
<comment type="similarity">
    <text evidence="1 5">Belongs to the metallo-dependent hydrolases superfamily. NagA family.</text>
</comment>
<feature type="domain" description="Amidohydrolase-related" evidence="8">
    <location>
        <begin position="51"/>
        <end position="376"/>
    </location>
</feature>
<evidence type="ECO:0000256" key="4">
    <source>
        <dbReference type="ARBA" id="ARBA00023277"/>
    </source>
</evidence>
<organism evidence="9">
    <name type="scientific">Acididesulfobacillus acetoxydans</name>
    <dbReference type="NCBI Taxonomy" id="1561005"/>
    <lineage>
        <taxon>Bacteria</taxon>
        <taxon>Bacillati</taxon>
        <taxon>Bacillota</taxon>
        <taxon>Clostridia</taxon>
        <taxon>Eubacteriales</taxon>
        <taxon>Peptococcaceae</taxon>
        <taxon>Acididesulfobacillus</taxon>
    </lineage>
</organism>
<dbReference type="Proteomes" id="UP001071230">
    <property type="component" value="Unassembled WGS sequence"/>
</dbReference>
<dbReference type="GO" id="GO:0006046">
    <property type="term" value="P:N-acetylglucosamine catabolic process"/>
    <property type="evidence" value="ECO:0007669"/>
    <property type="project" value="TreeGrafter"/>
</dbReference>
<feature type="binding site" evidence="7">
    <location>
        <position position="215"/>
    </location>
    <ligand>
        <name>Zn(2+)</name>
        <dbReference type="ChEBI" id="CHEBI:29105"/>
    </ligand>
</feature>
<dbReference type="Pfam" id="PF01979">
    <property type="entry name" value="Amidohydro_1"/>
    <property type="match status" value="1"/>
</dbReference>
<dbReference type="InterPro" id="IPR032466">
    <property type="entry name" value="Metal_Hydrolase"/>
</dbReference>
<reference evidence="10" key="1">
    <citation type="submission" date="2014-11" db="EMBL/GenBank/DDBJ databases">
        <authorList>
            <person name="Hornung B.V."/>
        </authorList>
    </citation>
    <scope>NUCLEOTIDE SEQUENCE</scope>
    <source>
        <strain evidence="10">INE</strain>
    </source>
</reference>
<dbReference type="PIRSF" id="PIRSF038994">
    <property type="entry name" value="NagA"/>
    <property type="match status" value="1"/>
</dbReference>
<gene>
    <name evidence="9" type="ORF">DEACI_1404</name>
    <name evidence="10" type="ORF">DEACI_2466</name>
</gene>
<evidence type="ECO:0000313" key="9">
    <source>
        <dbReference type="EMBL" id="CAA7600751.1"/>
    </source>
</evidence>
<dbReference type="Gene3D" id="2.30.40.10">
    <property type="entry name" value="Urease, subunit C, domain 1"/>
    <property type="match status" value="1"/>
</dbReference>
<keyword evidence="3 5" id="KW-0378">Hydrolase</keyword>
<dbReference type="KEGG" id="aacx:DEACI_1404"/>
<keyword evidence="11" id="KW-1185">Reference proteome</keyword>
<reference evidence="9" key="2">
    <citation type="submission" date="2020-01" db="EMBL/GenBank/DDBJ databases">
        <authorList>
            <person name="Hornung B."/>
        </authorList>
    </citation>
    <scope>NUCLEOTIDE SEQUENCE</scope>
    <source>
        <strain evidence="9">PacBioINE</strain>
    </source>
</reference>